<dbReference type="Proteomes" id="UP000005316">
    <property type="component" value="Unassembled WGS sequence"/>
</dbReference>
<sequence length="164" mass="17723">MGMATPITSIKRTERTEIEVQEEKLAELQKLLAEQEDSIQKIMEITGELHDIGALDALQAMLQAKEKIAGIAVGQVSREPVTNMLNNLMAAAGTLTAIDPATIQKLSQSVQRGLHEAELGNGENQKTGALQLMKSLNDPDINRALTFGMNFLKGMGKGLNEPAE</sequence>
<dbReference type="HOGENOM" id="CLU_102904_1_0_9"/>
<feature type="coiled-coil region" evidence="1">
    <location>
        <begin position="11"/>
        <end position="45"/>
    </location>
</feature>
<comment type="caution">
    <text evidence="2">The sequence shown here is derived from an EMBL/GenBank/DDBJ whole genome shotgun (WGS) entry which is preliminary data.</text>
</comment>
<dbReference type="eggNOG" id="COG2427">
    <property type="taxonomic scope" value="Bacteria"/>
</dbReference>
<accession>F9DP10</accession>
<dbReference type="Pfam" id="PF07849">
    <property type="entry name" value="DUF1641"/>
    <property type="match status" value="1"/>
</dbReference>
<evidence type="ECO:0000256" key="1">
    <source>
        <dbReference type="SAM" id="Coils"/>
    </source>
</evidence>
<keyword evidence="1" id="KW-0175">Coiled coil</keyword>
<evidence type="ECO:0008006" key="4">
    <source>
        <dbReference type="Google" id="ProtNLM"/>
    </source>
</evidence>
<reference evidence="2 3" key="1">
    <citation type="submission" date="2011-04" db="EMBL/GenBank/DDBJ databases">
        <authorList>
            <person name="Muzny D."/>
            <person name="Qin X."/>
            <person name="Deng J."/>
            <person name="Jiang H."/>
            <person name="Liu Y."/>
            <person name="Qu J."/>
            <person name="Song X.-Z."/>
            <person name="Zhang L."/>
            <person name="Thornton R."/>
            <person name="Coyle M."/>
            <person name="Francisco L."/>
            <person name="Jackson L."/>
            <person name="Javaid M."/>
            <person name="Korchina V."/>
            <person name="Kovar C."/>
            <person name="Mata R."/>
            <person name="Mathew T."/>
            <person name="Ngo R."/>
            <person name="Nguyen L."/>
            <person name="Nguyen N."/>
            <person name="Okwuonu G."/>
            <person name="Ongeri F."/>
            <person name="Pham C."/>
            <person name="Simmons D."/>
            <person name="Wilczek-Boney K."/>
            <person name="Hale W."/>
            <person name="Jakkamsetti A."/>
            <person name="Pham P."/>
            <person name="Ruth R."/>
            <person name="San Lucas F."/>
            <person name="Warren J."/>
            <person name="Zhang J."/>
            <person name="Zhao Z."/>
            <person name="Zhou C."/>
            <person name="Zhu D."/>
            <person name="Lee S."/>
            <person name="Bess C."/>
            <person name="Blankenburg K."/>
            <person name="Forbes L."/>
            <person name="Fu Q."/>
            <person name="Gubbala S."/>
            <person name="Hirani K."/>
            <person name="Jayaseelan J.C."/>
            <person name="Lara F."/>
            <person name="Munidasa M."/>
            <person name="Palculict T."/>
            <person name="Patil S."/>
            <person name="Pu L.-L."/>
            <person name="Saada N."/>
            <person name="Tang L."/>
            <person name="Weissenberger G."/>
            <person name="Zhu Y."/>
            <person name="Hemphill L."/>
            <person name="Shang Y."/>
            <person name="Youmans B."/>
            <person name="Ayvaz T."/>
            <person name="Ross M."/>
            <person name="Santibanez J."/>
            <person name="Aqrawi P."/>
            <person name="Gross S."/>
            <person name="Joshi V."/>
            <person name="Fowler G."/>
            <person name="Nazareth L."/>
            <person name="Reid J."/>
            <person name="Worley K."/>
            <person name="Petrosino J."/>
            <person name="Highlander S."/>
            <person name="Gibbs R."/>
        </authorList>
    </citation>
    <scope>NUCLEOTIDE SEQUENCE [LARGE SCALE GENOMIC DNA]</scope>
    <source>
        <strain evidence="2 3">2681</strain>
    </source>
</reference>
<dbReference type="PANTHER" id="PTHR38433">
    <property type="match status" value="1"/>
</dbReference>
<organism evidence="2 3">
    <name type="scientific">Sporosarcina newyorkensis 2681</name>
    <dbReference type="NCBI Taxonomy" id="1027292"/>
    <lineage>
        <taxon>Bacteria</taxon>
        <taxon>Bacillati</taxon>
        <taxon>Bacillota</taxon>
        <taxon>Bacilli</taxon>
        <taxon>Bacillales</taxon>
        <taxon>Caryophanaceae</taxon>
        <taxon>Sporosarcina</taxon>
    </lineage>
</organism>
<evidence type="ECO:0000313" key="3">
    <source>
        <dbReference type="Proteomes" id="UP000005316"/>
    </source>
</evidence>
<evidence type="ECO:0000313" key="2">
    <source>
        <dbReference type="EMBL" id="EGQ27419.1"/>
    </source>
</evidence>
<dbReference type="PANTHER" id="PTHR38433:SF1">
    <property type="entry name" value="DUF1641 DOMAIN-CONTAINING PROTEIN"/>
    <property type="match status" value="1"/>
</dbReference>
<gene>
    <name evidence="2" type="ORF">HMPREF9372_0540</name>
</gene>
<dbReference type="InterPro" id="IPR012440">
    <property type="entry name" value="DUF1641"/>
</dbReference>
<name>F9DP10_9BACL</name>
<dbReference type="EMBL" id="AFPZ01000016">
    <property type="protein sequence ID" value="EGQ27419.1"/>
    <property type="molecule type" value="Genomic_DNA"/>
</dbReference>
<protein>
    <recommendedName>
        <fullName evidence="4">DUF1641 domain-containing protein</fullName>
    </recommendedName>
</protein>
<dbReference type="AlphaFoldDB" id="F9DP10"/>
<proteinExistence type="predicted"/>
<dbReference type="STRING" id="759851.SAMN04244570_2293"/>